<proteinExistence type="predicted"/>
<keyword evidence="3" id="KW-1185">Reference proteome</keyword>
<dbReference type="RefSeq" id="WP_378133556.1">
    <property type="nucleotide sequence ID" value="NZ_JBHSMI010000025.1"/>
</dbReference>
<protein>
    <submittedName>
        <fullName evidence="2">DUF2768 family protein</fullName>
    </submittedName>
</protein>
<organism evidence="2 3">
    <name type="scientific">Cohnella soli</name>
    <dbReference type="NCBI Taxonomy" id="425005"/>
    <lineage>
        <taxon>Bacteria</taxon>
        <taxon>Bacillati</taxon>
        <taxon>Bacillota</taxon>
        <taxon>Bacilli</taxon>
        <taxon>Bacillales</taxon>
        <taxon>Paenibacillaceae</taxon>
        <taxon>Cohnella</taxon>
    </lineage>
</organism>
<reference evidence="3" key="1">
    <citation type="journal article" date="2019" name="Int. J. Syst. Evol. Microbiol.">
        <title>The Global Catalogue of Microorganisms (GCM) 10K type strain sequencing project: providing services to taxonomists for standard genome sequencing and annotation.</title>
        <authorList>
            <consortium name="The Broad Institute Genomics Platform"/>
            <consortium name="The Broad Institute Genome Sequencing Center for Infectious Disease"/>
            <person name="Wu L."/>
            <person name="Ma J."/>
        </authorList>
    </citation>
    <scope>NUCLEOTIDE SEQUENCE [LARGE SCALE GENOMIC DNA]</scope>
    <source>
        <strain evidence="3">CGMCC 1.18575</strain>
    </source>
</reference>
<feature type="transmembrane region" description="Helical" evidence="1">
    <location>
        <begin position="47"/>
        <end position="71"/>
    </location>
</feature>
<keyword evidence="1" id="KW-1133">Transmembrane helix</keyword>
<accession>A0ABW0HRU3</accession>
<sequence>MYLMFQAFTAAAKLDGMMKMWFSFIGMGLMIVSAVLIYFARSKTKGWIRVILTIVSVIILIYGCGFELVALT</sequence>
<feature type="transmembrane region" description="Helical" evidence="1">
    <location>
        <begin position="20"/>
        <end position="40"/>
    </location>
</feature>
<evidence type="ECO:0000313" key="2">
    <source>
        <dbReference type="EMBL" id="MFC5403829.1"/>
    </source>
</evidence>
<evidence type="ECO:0000313" key="3">
    <source>
        <dbReference type="Proteomes" id="UP001596113"/>
    </source>
</evidence>
<dbReference type="Proteomes" id="UP001596113">
    <property type="component" value="Unassembled WGS sequence"/>
</dbReference>
<dbReference type="InterPro" id="IPR020076">
    <property type="entry name" value="DUF2768"/>
</dbReference>
<dbReference type="Pfam" id="PF10966">
    <property type="entry name" value="DUF2768"/>
    <property type="match status" value="1"/>
</dbReference>
<gene>
    <name evidence="2" type="ORF">ACFPOF_13880</name>
</gene>
<comment type="caution">
    <text evidence="2">The sequence shown here is derived from an EMBL/GenBank/DDBJ whole genome shotgun (WGS) entry which is preliminary data.</text>
</comment>
<keyword evidence="1" id="KW-0812">Transmembrane</keyword>
<name>A0ABW0HRU3_9BACL</name>
<keyword evidence="1" id="KW-0472">Membrane</keyword>
<evidence type="ECO:0000256" key="1">
    <source>
        <dbReference type="SAM" id="Phobius"/>
    </source>
</evidence>
<dbReference type="EMBL" id="JBHSMI010000025">
    <property type="protein sequence ID" value="MFC5403829.1"/>
    <property type="molecule type" value="Genomic_DNA"/>
</dbReference>